<dbReference type="GO" id="GO:0007165">
    <property type="term" value="P:signal transduction"/>
    <property type="evidence" value="ECO:0007669"/>
    <property type="project" value="InterPro"/>
</dbReference>
<proteinExistence type="predicted"/>
<dbReference type="PROSITE" id="PS50885">
    <property type="entry name" value="HAMP"/>
    <property type="match status" value="1"/>
</dbReference>
<evidence type="ECO:0000259" key="4">
    <source>
        <dbReference type="PROSITE" id="PS50887"/>
    </source>
</evidence>
<dbReference type="InterPro" id="IPR052155">
    <property type="entry name" value="Biofilm_reg_signaling"/>
</dbReference>
<gene>
    <name evidence="5" type="ORF">CP373A1_01940</name>
</gene>
<dbReference type="OrthoDB" id="9762141at2"/>
<feature type="transmembrane region" description="Helical" evidence="1">
    <location>
        <begin position="258"/>
        <end position="280"/>
    </location>
</feature>
<keyword evidence="1" id="KW-0812">Transmembrane</keyword>
<feature type="transmembrane region" description="Helical" evidence="1">
    <location>
        <begin position="7"/>
        <end position="29"/>
    </location>
</feature>
<organism evidence="5 6">
    <name type="scientific">Clostridium paraputrificum</name>
    <dbReference type="NCBI Taxonomy" id="29363"/>
    <lineage>
        <taxon>Bacteria</taxon>
        <taxon>Bacillati</taxon>
        <taxon>Bacillota</taxon>
        <taxon>Clostridia</taxon>
        <taxon>Eubacteriales</taxon>
        <taxon>Clostridiaceae</taxon>
        <taxon>Clostridium</taxon>
    </lineage>
</organism>
<dbReference type="InterPro" id="IPR043128">
    <property type="entry name" value="Rev_trsase/Diguanyl_cyclase"/>
</dbReference>
<feature type="domain" description="EAL" evidence="2">
    <location>
        <begin position="634"/>
        <end position="887"/>
    </location>
</feature>
<dbReference type="Pfam" id="PF00990">
    <property type="entry name" value="GGDEF"/>
    <property type="match status" value="1"/>
</dbReference>
<evidence type="ECO:0000259" key="2">
    <source>
        <dbReference type="PROSITE" id="PS50883"/>
    </source>
</evidence>
<dbReference type="GO" id="GO:0016020">
    <property type="term" value="C:membrane"/>
    <property type="evidence" value="ECO:0007669"/>
    <property type="project" value="InterPro"/>
</dbReference>
<dbReference type="PROSITE" id="PS50887">
    <property type="entry name" value="GGDEF"/>
    <property type="match status" value="1"/>
</dbReference>
<feature type="domain" description="HAMP" evidence="3">
    <location>
        <begin position="282"/>
        <end position="336"/>
    </location>
</feature>
<comment type="caution">
    <text evidence="5">The sequence shown here is derived from an EMBL/GenBank/DDBJ whole genome shotgun (WGS) entry which is preliminary data.</text>
</comment>
<evidence type="ECO:0000256" key="1">
    <source>
        <dbReference type="SAM" id="Phobius"/>
    </source>
</evidence>
<dbReference type="CDD" id="cd01949">
    <property type="entry name" value="GGDEF"/>
    <property type="match status" value="1"/>
</dbReference>
<keyword evidence="1" id="KW-0472">Membrane</keyword>
<dbReference type="RefSeq" id="WP_055253626.1">
    <property type="nucleotide sequence ID" value="NZ_CABHIH010000001.1"/>
</dbReference>
<dbReference type="Gene3D" id="3.30.70.270">
    <property type="match status" value="1"/>
</dbReference>
<accession>A0A174B1E0</accession>
<dbReference type="Proteomes" id="UP000092714">
    <property type="component" value="Unassembled WGS sequence"/>
</dbReference>
<feature type="domain" description="GGDEF" evidence="4">
    <location>
        <begin position="497"/>
        <end position="629"/>
    </location>
</feature>
<evidence type="ECO:0000313" key="5">
    <source>
        <dbReference type="EMBL" id="OBY12379.1"/>
    </source>
</evidence>
<keyword evidence="1" id="KW-1133">Transmembrane helix</keyword>
<dbReference type="InterPro" id="IPR035919">
    <property type="entry name" value="EAL_sf"/>
</dbReference>
<dbReference type="InterPro" id="IPR001633">
    <property type="entry name" value="EAL_dom"/>
</dbReference>
<dbReference type="PANTHER" id="PTHR44757:SF2">
    <property type="entry name" value="BIOFILM ARCHITECTURE MAINTENANCE PROTEIN MBAA"/>
    <property type="match status" value="1"/>
</dbReference>
<dbReference type="EMBL" id="MAPZ01000009">
    <property type="protein sequence ID" value="OBY12379.1"/>
    <property type="molecule type" value="Genomic_DNA"/>
</dbReference>
<evidence type="ECO:0008006" key="7">
    <source>
        <dbReference type="Google" id="ProtNLM"/>
    </source>
</evidence>
<dbReference type="PROSITE" id="PS50883">
    <property type="entry name" value="EAL"/>
    <property type="match status" value="1"/>
</dbReference>
<dbReference type="Pfam" id="PF00563">
    <property type="entry name" value="EAL"/>
    <property type="match status" value="1"/>
</dbReference>
<dbReference type="InterPro" id="IPR003660">
    <property type="entry name" value="HAMP_dom"/>
</dbReference>
<dbReference type="SMART" id="SM00267">
    <property type="entry name" value="GGDEF"/>
    <property type="match status" value="1"/>
</dbReference>
<dbReference type="Gene3D" id="3.30.450.20">
    <property type="entry name" value="PAS domain"/>
    <property type="match status" value="1"/>
</dbReference>
<keyword evidence="6" id="KW-1185">Reference proteome</keyword>
<dbReference type="InterPro" id="IPR000160">
    <property type="entry name" value="GGDEF_dom"/>
</dbReference>
<dbReference type="PANTHER" id="PTHR44757">
    <property type="entry name" value="DIGUANYLATE CYCLASE DGCP"/>
    <property type="match status" value="1"/>
</dbReference>
<dbReference type="Gene3D" id="3.20.20.450">
    <property type="entry name" value="EAL domain"/>
    <property type="match status" value="1"/>
</dbReference>
<reference evidence="5 6" key="1">
    <citation type="submission" date="2016-06" db="EMBL/GenBank/DDBJ databases">
        <authorList>
            <person name="Kjaerup R.B."/>
            <person name="Dalgaard T.S."/>
            <person name="Juul-Madsen H.R."/>
        </authorList>
    </citation>
    <scope>NUCLEOTIDE SEQUENCE [LARGE SCALE GENOMIC DNA]</scope>
    <source>
        <strain evidence="5 6">373-A1</strain>
    </source>
</reference>
<evidence type="ECO:0000313" key="6">
    <source>
        <dbReference type="Proteomes" id="UP000092714"/>
    </source>
</evidence>
<dbReference type="SUPFAM" id="SSF141868">
    <property type="entry name" value="EAL domain-like"/>
    <property type="match status" value="1"/>
</dbReference>
<dbReference type="SMART" id="SM00052">
    <property type="entry name" value="EAL"/>
    <property type="match status" value="1"/>
</dbReference>
<protein>
    <recommendedName>
        <fullName evidence="7">Cyclic-guanylate-specific phosphodiesterase</fullName>
    </recommendedName>
</protein>
<dbReference type="eggNOG" id="COG5001">
    <property type="taxonomic scope" value="Bacteria"/>
</dbReference>
<dbReference type="CDD" id="cd06225">
    <property type="entry name" value="HAMP"/>
    <property type="match status" value="1"/>
</dbReference>
<dbReference type="Pfam" id="PF00672">
    <property type="entry name" value="HAMP"/>
    <property type="match status" value="1"/>
</dbReference>
<sequence>MKLSKKIVILFMTISLVTVTLYMISMGFVSKYLYSGEVTRISGIASGCINRVNGEVSKVIGKGNDYTSLLSLADTYNEKLNETNALEELGIINKFKNDNIDFKVVLDSNLNEKEKFESKDVSDRSKNEYSSLLNKIKTIIKEKKDIKKGYITGKEGLYIFSHNKKYNSSDYVVIIDSFDDGFIENVSKDMNKNVSLLKDIATTGEVEDSKLDSGENIKLVTNESDVSAYYKIECVDGENYYIKVSEPLVVKESQKNNIIILSVMFISINLIINIILIVLMKNIVIKRVERISEGINRIKENKDLKERLDLDNSSDEISKLTSDINEMFDALETSNNLFMENEEKSIKLLEGLDNGYAYFGEIMDEEGNVVDANLLDVNASMSKILNIPKKNLYRMTFKEIFFDKINDEEFIRDILSSGKRDGETLSKNCIALGNNNWASIAVYPIENHHFAMLLTDITENRRNEDEMRYLGNYDVLTGLQNRYSLYNYMAQLKEDGKVFSIFFIDLDNFKSLNDSLGHNSGDEVLCQAAFTLQNLEEDIEVGRLGGDEFLLVKKGELSKADAENLGNKILRKLNKTFEYKNFNYELKASIGASSFPNHTTDIETLIRYADIAMYKSKNSGGNIIEVFNEEMLEDILIEGLLKKAIDNKEFVVNFQPIYSVNKKMIIGAEALVRWVRDGKVIYPDKFIHIAKRTGDIYEIDNYVLKEACIFCKEKRKEGFKDFQVSVNASYRFLKQHKFIDKLKDVLDEVGLDPNGLKLEITEDEVLEDAKQVVELLKEIKALGVMIALDDFGVGYSSFSYIKILPIDTIKIDRSLLSKIENDRKTVAIIETLIKLAHTLELDVIAEGVEMQDQLDLLKTLNCDKIQGYFISKPIEREEFKKLLEQHS</sequence>
<dbReference type="AlphaFoldDB" id="A0A174B1E0"/>
<dbReference type="SUPFAM" id="SSF55073">
    <property type="entry name" value="Nucleotide cyclase"/>
    <property type="match status" value="1"/>
</dbReference>
<name>A0A174B1E0_9CLOT</name>
<dbReference type="InterPro" id="IPR029787">
    <property type="entry name" value="Nucleotide_cyclase"/>
</dbReference>
<dbReference type="SMART" id="SM00304">
    <property type="entry name" value="HAMP"/>
    <property type="match status" value="1"/>
</dbReference>
<dbReference type="CDD" id="cd01948">
    <property type="entry name" value="EAL"/>
    <property type="match status" value="1"/>
</dbReference>
<evidence type="ECO:0000259" key="3">
    <source>
        <dbReference type="PROSITE" id="PS50885"/>
    </source>
</evidence>
<dbReference type="NCBIfam" id="TIGR00254">
    <property type="entry name" value="GGDEF"/>
    <property type="match status" value="1"/>
</dbReference>
<dbReference type="Gene3D" id="6.10.340.10">
    <property type="match status" value="1"/>
</dbReference>